<keyword evidence="1 2" id="KW-0732">Signal</keyword>
<feature type="signal peptide" evidence="2">
    <location>
        <begin position="1"/>
        <end position="24"/>
    </location>
</feature>
<dbReference type="InterPro" id="IPR011250">
    <property type="entry name" value="OMP/PagP_B-barrel"/>
</dbReference>
<gene>
    <name evidence="4" type="ORF">V6U78_01970</name>
</gene>
<accession>A0ABW8PWR9</accession>
<dbReference type="InterPro" id="IPR027385">
    <property type="entry name" value="Beta-barrel_OMP"/>
</dbReference>
<dbReference type="Pfam" id="PF13505">
    <property type="entry name" value="OMP_b-brl"/>
    <property type="match status" value="1"/>
</dbReference>
<evidence type="ECO:0000313" key="5">
    <source>
        <dbReference type="Proteomes" id="UP001621714"/>
    </source>
</evidence>
<keyword evidence="5" id="KW-1185">Reference proteome</keyword>
<organism evidence="4 5">
    <name type="scientific">Marinospirillum alkalitolerans</name>
    <dbReference type="NCBI Taxonomy" id="3123374"/>
    <lineage>
        <taxon>Bacteria</taxon>
        <taxon>Pseudomonadati</taxon>
        <taxon>Pseudomonadota</taxon>
        <taxon>Gammaproteobacteria</taxon>
        <taxon>Oceanospirillales</taxon>
        <taxon>Oceanospirillaceae</taxon>
        <taxon>Marinospirillum</taxon>
    </lineage>
</organism>
<name>A0ABW8PWR9_9GAMM</name>
<dbReference type="Proteomes" id="UP001621714">
    <property type="component" value="Unassembled WGS sequence"/>
</dbReference>
<comment type="caution">
    <text evidence="4">The sequence shown here is derived from an EMBL/GenBank/DDBJ whole genome shotgun (WGS) entry which is preliminary data.</text>
</comment>
<evidence type="ECO:0000256" key="1">
    <source>
        <dbReference type="ARBA" id="ARBA00022729"/>
    </source>
</evidence>
<feature type="domain" description="Outer membrane protein beta-barrel" evidence="3">
    <location>
        <begin position="13"/>
        <end position="166"/>
    </location>
</feature>
<proteinExistence type="predicted"/>
<sequence length="168" mass="18796">MPSWLLRCALCSLLLLPTTGSALNYDQYDDLYAYFSGGLHSWSEEVSDASAEGLKVRFGQQLTSFVAVEAHLAFGGSDEDVSLDRLFGLYAQFGLPLNYFTPYAKVGMTSVSLSDGDNTRSDFEFGYGVGAELNITRQFFIDLEYMRYLETDDVDMDAFTLSLGYRLR</sequence>
<protein>
    <submittedName>
        <fullName evidence="4">Porin family protein</fullName>
    </submittedName>
</protein>
<feature type="chain" id="PRO_5046127746" evidence="2">
    <location>
        <begin position="25"/>
        <end position="168"/>
    </location>
</feature>
<evidence type="ECO:0000259" key="3">
    <source>
        <dbReference type="Pfam" id="PF13505"/>
    </source>
</evidence>
<dbReference type="SUPFAM" id="SSF56925">
    <property type="entry name" value="OMPA-like"/>
    <property type="match status" value="1"/>
</dbReference>
<dbReference type="Gene3D" id="2.40.160.20">
    <property type="match status" value="1"/>
</dbReference>
<evidence type="ECO:0000313" key="4">
    <source>
        <dbReference type="EMBL" id="MFK7159807.1"/>
    </source>
</evidence>
<dbReference type="RefSeq" id="WP_405336653.1">
    <property type="nucleotide sequence ID" value="NZ_JBANFI010000001.1"/>
</dbReference>
<evidence type="ECO:0000256" key="2">
    <source>
        <dbReference type="SAM" id="SignalP"/>
    </source>
</evidence>
<dbReference type="EMBL" id="JBANFI010000001">
    <property type="protein sequence ID" value="MFK7159807.1"/>
    <property type="molecule type" value="Genomic_DNA"/>
</dbReference>
<reference evidence="4 5" key="1">
    <citation type="submission" date="2024-02" db="EMBL/GenBank/DDBJ databases">
        <title>Marinospirillum sp. MEB 164 isolated from Lonar lake sediment.</title>
        <authorList>
            <person name="Joshi A."/>
            <person name="Thite S."/>
        </authorList>
    </citation>
    <scope>NUCLEOTIDE SEQUENCE [LARGE SCALE GENOMIC DNA]</scope>
    <source>
        <strain evidence="4 5">MEB164</strain>
    </source>
</reference>